<dbReference type="Proteomes" id="UP000003082">
    <property type="component" value="Unassembled WGS sequence"/>
</dbReference>
<dbReference type="AlphaFoldDB" id="B9D0X8"/>
<sequence>MALAGRMMGVRIRSSAFVGRLITKIRLKFKKRNYFCCFWAHCGVLKSGCKEDAAYLNLYKHPYKLKIFIAPSVLFGC</sequence>
<accession>B9D0X8</accession>
<comment type="caution">
    <text evidence="1">The sequence shown here is derived from an EMBL/GenBank/DDBJ whole genome shotgun (WGS) entry which is preliminary data.</text>
</comment>
<protein>
    <submittedName>
        <fullName evidence="1">Uncharacterized protein</fullName>
    </submittedName>
</protein>
<proteinExistence type="predicted"/>
<dbReference type="STRING" id="553218.CAMRE0001_2785"/>
<name>B9D0X8_CAMRE</name>
<keyword evidence="2" id="KW-1185">Reference proteome</keyword>
<evidence type="ECO:0000313" key="2">
    <source>
        <dbReference type="Proteomes" id="UP000003082"/>
    </source>
</evidence>
<organism evidence="1 2">
    <name type="scientific">Campylobacter rectus RM3267</name>
    <dbReference type="NCBI Taxonomy" id="553218"/>
    <lineage>
        <taxon>Bacteria</taxon>
        <taxon>Pseudomonadati</taxon>
        <taxon>Campylobacterota</taxon>
        <taxon>Epsilonproteobacteria</taxon>
        <taxon>Campylobacterales</taxon>
        <taxon>Campylobacteraceae</taxon>
        <taxon>Campylobacter</taxon>
    </lineage>
</organism>
<dbReference type="EMBL" id="ACFU01000007">
    <property type="protein sequence ID" value="EEF14399.1"/>
    <property type="molecule type" value="Genomic_DNA"/>
</dbReference>
<reference evidence="1 2" key="1">
    <citation type="submission" date="2008-08" db="EMBL/GenBank/DDBJ databases">
        <authorList>
            <person name="Madupu R."/>
            <person name="Durkin A.S."/>
            <person name="Torralba M."/>
            <person name="Methe B."/>
            <person name="Sutton G.G."/>
            <person name="Strausberg R.L."/>
            <person name="Nelson K.E."/>
        </authorList>
    </citation>
    <scope>NUCLEOTIDE SEQUENCE [LARGE SCALE GENOMIC DNA]</scope>
    <source>
        <strain evidence="1 2">RM3267</strain>
    </source>
</reference>
<evidence type="ECO:0000313" key="1">
    <source>
        <dbReference type="EMBL" id="EEF14399.1"/>
    </source>
</evidence>
<gene>
    <name evidence="1" type="ORF">CAMRE0001_2785</name>
</gene>